<protein>
    <recommendedName>
        <fullName evidence="5">Radical SAM core domain-containing protein</fullName>
    </recommendedName>
</protein>
<dbReference type="CDD" id="cd01335">
    <property type="entry name" value="Radical_SAM"/>
    <property type="match status" value="1"/>
</dbReference>
<name>A0A1F8CTI2_9BACT</name>
<dbReference type="InterPro" id="IPR007197">
    <property type="entry name" value="rSAM"/>
</dbReference>
<dbReference type="SUPFAM" id="SSF102114">
    <property type="entry name" value="Radical SAM enzymes"/>
    <property type="match status" value="1"/>
</dbReference>
<dbReference type="SFLD" id="SFLDG01067">
    <property type="entry name" value="SPASM/twitch_domain_containing"/>
    <property type="match status" value="1"/>
</dbReference>
<dbReference type="PANTHER" id="PTHR11228">
    <property type="entry name" value="RADICAL SAM DOMAIN PROTEIN"/>
    <property type="match status" value="1"/>
</dbReference>
<dbReference type="PANTHER" id="PTHR11228:SF7">
    <property type="entry name" value="PQQA PEPTIDE CYCLASE"/>
    <property type="match status" value="1"/>
</dbReference>
<dbReference type="AlphaFoldDB" id="A0A1F8CTI2"/>
<dbReference type="SFLD" id="SFLDS00029">
    <property type="entry name" value="Radical_SAM"/>
    <property type="match status" value="1"/>
</dbReference>
<dbReference type="CDD" id="cd21109">
    <property type="entry name" value="SPASM"/>
    <property type="match status" value="1"/>
</dbReference>
<organism evidence="6 7">
    <name type="scientific">Candidatus Woesebacteria bacterium RIFOXYA1_FULL_48_16</name>
    <dbReference type="NCBI Taxonomy" id="1802535"/>
    <lineage>
        <taxon>Bacteria</taxon>
        <taxon>Candidatus Woeseibacteriota</taxon>
    </lineage>
</organism>
<reference evidence="6 7" key="1">
    <citation type="journal article" date="2016" name="Nat. Commun.">
        <title>Thousands of microbial genomes shed light on interconnected biogeochemical processes in an aquifer system.</title>
        <authorList>
            <person name="Anantharaman K."/>
            <person name="Brown C.T."/>
            <person name="Hug L.A."/>
            <person name="Sharon I."/>
            <person name="Castelle C.J."/>
            <person name="Probst A.J."/>
            <person name="Thomas B.C."/>
            <person name="Singh A."/>
            <person name="Wilkins M.J."/>
            <person name="Karaoz U."/>
            <person name="Brodie E.L."/>
            <person name="Williams K.H."/>
            <person name="Hubbard S.S."/>
            <person name="Banfield J.F."/>
        </authorList>
    </citation>
    <scope>NUCLEOTIDE SEQUENCE [LARGE SCALE GENOMIC DNA]</scope>
</reference>
<dbReference type="Pfam" id="PF13186">
    <property type="entry name" value="SPASM"/>
    <property type="match status" value="1"/>
</dbReference>
<evidence type="ECO:0000259" key="5">
    <source>
        <dbReference type="PROSITE" id="PS51918"/>
    </source>
</evidence>
<keyword evidence="3" id="KW-0408">Iron</keyword>
<comment type="caution">
    <text evidence="6">The sequence shown here is derived from an EMBL/GenBank/DDBJ whole genome shotgun (WGS) entry which is preliminary data.</text>
</comment>
<dbReference type="Proteomes" id="UP000178430">
    <property type="component" value="Unassembled WGS sequence"/>
</dbReference>
<dbReference type="GO" id="GO:0051536">
    <property type="term" value="F:iron-sulfur cluster binding"/>
    <property type="evidence" value="ECO:0007669"/>
    <property type="project" value="UniProtKB-KW"/>
</dbReference>
<evidence type="ECO:0000256" key="3">
    <source>
        <dbReference type="ARBA" id="ARBA00023004"/>
    </source>
</evidence>
<dbReference type="EMBL" id="MGHV01000001">
    <property type="protein sequence ID" value="OGM79610.1"/>
    <property type="molecule type" value="Genomic_DNA"/>
</dbReference>
<proteinExistence type="predicted"/>
<evidence type="ECO:0000313" key="7">
    <source>
        <dbReference type="Proteomes" id="UP000178430"/>
    </source>
</evidence>
<dbReference type="InterPro" id="IPR023885">
    <property type="entry name" value="4Fe4S-binding_SPASM_dom"/>
</dbReference>
<evidence type="ECO:0000256" key="4">
    <source>
        <dbReference type="ARBA" id="ARBA00023014"/>
    </source>
</evidence>
<dbReference type="Pfam" id="PF04055">
    <property type="entry name" value="Radical_SAM"/>
    <property type="match status" value="1"/>
</dbReference>
<dbReference type="GO" id="GO:0046872">
    <property type="term" value="F:metal ion binding"/>
    <property type="evidence" value="ECO:0007669"/>
    <property type="project" value="UniProtKB-KW"/>
</dbReference>
<keyword evidence="1" id="KW-0949">S-adenosyl-L-methionine</keyword>
<keyword evidence="4" id="KW-0411">Iron-sulfur</keyword>
<evidence type="ECO:0000313" key="6">
    <source>
        <dbReference type="EMBL" id="OGM79610.1"/>
    </source>
</evidence>
<keyword evidence="2" id="KW-0479">Metal-binding</keyword>
<accession>A0A1F8CTI2</accession>
<evidence type="ECO:0000256" key="1">
    <source>
        <dbReference type="ARBA" id="ARBA00022691"/>
    </source>
</evidence>
<feature type="non-terminal residue" evidence="6">
    <location>
        <position position="270"/>
    </location>
</feature>
<dbReference type="PROSITE" id="PS51918">
    <property type="entry name" value="RADICAL_SAM"/>
    <property type="match status" value="1"/>
</dbReference>
<dbReference type="Gene3D" id="3.20.20.70">
    <property type="entry name" value="Aldolase class I"/>
    <property type="match status" value="1"/>
</dbReference>
<dbReference type="InterPro" id="IPR050377">
    <property type="entry name" value="Radical_SAM_PqqE_MftC-like"/>
</dbReference>
<dbReference type="InterPro" id="IPR058240">
    <property type="entry name" value="rSAM_sf"/>
</dbReference>
<dbReference type="GO" id="GO:0003824">
    <property type="term" value="F:catalytic activity"/>
    <property type="evidence" value="ECO:0007669"/>
    <property type="project" value="InterPro"/>
</dbReference>
<dbReference type="InterPro" id="IPR013785">
    <property type="entry name" value="Aldolase_TIM"/>
</dbReference>
<sequence>MAEKMANPRPFPLLLDLELTNMCNLHCAMCPTGRGILKRPKGLMSAELFGLILKEAARWGAALRFVRWGEPFVHPQCLAFCKLARSVNVPVWINTNGTLIDDEAIYELIHLRYGPSAVKFSFQGVTAEQYKKWRGKDNFEKLFETVGKLHKCRGDFETPYIQIGTTITDETTGEVLSFKARAEKISDEVVIGKTKQIGIDPCSSPNCPEVFDKLSVNWNGTVVACCADYDDEMVVGDLKSSTLKNIWDFGSELREIRENLANNLHNKYRL</sequence>
<gene>
    <name evidence="6" type="ORF">A2197_01230</name>
</gene>
<evidence type="ECO:0000256" key="2">
    <source>
        <dbReference type="ARBA" id="ARBA00022723"/>
    </source>
</evidence>
<feature type="domain" description="Radical SAM core" evidence="5">
    <location>
        <begin position="9"/>
        <end position="232"/>
    </location>
</feature>